<gene>
    <name evidence="2" type="ORF">QR680_012197</name>
</gene>
<evidence type="ECO:0000313" key="3">
    <source>
        <dbReference type="Proteomes" id="UP001175271"/>
    </source>
</evidence>
<accession>A0AA39I3Z4</accession>
<comment type="caution">
    <text evidence="2">The sequence shown here is derived from an EMBL/GenBank/DDBJ whole genome shotgun (WGS) entry which is preliminary data.</text>
</comment>
<feature type="region of interest" description="Disordered" evidence="1">
    <location>
        <begin position="61"/>
        <end position="83"/>
    </location>
</feature>
<evidence type="ECO:0000256" key="1">
    <source>
        <dbReference type="SAM" id="MobiDB-lite"/>
    </source>
</evidence>
<protein>
    <submittedName>
        <fullName evidence="2">Uncharacterized protein</fullName>
    </submittedName>
</protein>
<organism evidence="2 3">
    <name type="scientific">Steinernema hermaphroditum</name>
    <dbReference type="NCBI Taxonomy" id="289476"/>
    <lineage>
        <taxon>Eukaryota</taxon>
        <taxon>Metazoa</taxon>
        <taxon>Ecdysozoa</taxon>
        <taxon>Nematoda</taxon>
        <taxon>Chromadorea</taxon>
        <taxon>Rhabditida</taxon>
        <taxon>Tylenchina</taxon>
        <taxon>Panagrolaimomorpha</taxon>
        <taxon>Strongyloidoidea</taxon>
        <taxon>Steinernematidae</taxon>
        <taxon>Steinernema</taxon>
    </lineage>
</organism>
<feature type="compositionally biased region" description="Basic residues" evidence="1">
    <location>
        <begin position="23"/>
        <end position="32"/>
    </location>
</feature>
<dbReference type="EMBL" id="JAUCMV010000002">
    <property type="protein sequence ID" value="KAK0415929.1"/>
    <property type="molecule type" value="Genomic_DNA"/>
</dbReference>
<feature type="compositionally biased region" description="Basic and acidic residues" evidence="1">
    <location>
        <begin position="65"/>
        <end position="77"/>
    </location>
</feature>
<dbReference type="AlphaFoldDB" id="A0AA39I3Z4"/>
<sequence length="83" mass="9423">MSGRRQLKKDDEQRYSIIAAKGRPQRRCRKRPLPPNPQPAAASSETIISCQLRIGDALAVTSSEESVRTQRYEELRPPHYTSS</sequence>
<dbReference type="Proteomes" id="UP001175271">
    <property type="component" value="Unassembled WGS sequence"/>
</dbReference>
<evidence type="ECO:0000313" key="2">
    <source>
        <dbReference type="EMBL" id="KAK0415929.1"/>
    </source>
</evidence>
<reference evidence="2" key="1">
    <citation type="submission" date="2023-06" db="EMBL/GenBank/DDBJ databases">
        <title>Genomic analysis of the entomopathogenic nematode Steinernema hermaphroditum.</title>
        <authorList>
            <person name="Schwarz E.M."/>
            <person name="Heppert J.K."/>
            <person name="Baniya A."/>
            <person name="Schwartz H.T."/>
            <person name="Tan C.-H."/>
            <person name="Antoshechkin I."/>
            <person name="Sternberg P.W."/>
            <person name="Goodrich-Blair H."/>
            <person name="Dillman A.R."/>
        </authorList>
    </citation>
    <scope>NUCLEOTIDE SEQUENCE</scope>
    <source>
        <strain evidence="2">PS9179</strain>
        <tissue evidence="2">Whole animal</tissue>
    </source>
</reference>
<name>A0AA39I3Z4_9BILA</name>
<feature type="region of interest" description="Disordered" evidence="1">
    <location>
        <begin position="1"/>
        <end position="44"/>
    </location>
</feature>
<proteinExistence type="predicted"/>
<keyword evidence="3" id="KW-1185">Reference proteome</keyword>